<comment type="caution">
    <text evidence="2">The sequence shown here is derived from an EMBL/GenBank/DDBJ whole genome shotgun (WGS) entry which is preliminary data.</text>
</comment>
<dbReference type="AlphaFoldDB" id="A0AAN9QQ43"/>
<sequence length="187" mass="20571">MGVWGLGRNDEDYGPNRDDEKYKGLIGILENGLIDIIESAGAESEFSRSGGTGAGNVLYSNEIKTSHLGFEARTLGKADQALYHMSCFAFVVLILFDLYTYVGFAFGWVPPLILAWPPFIGIVNSQPMIGWDKNIIISASSIWPPPILKLSWRLWGSSHVLGDHWRLVRGLSMTTSFLHGSGNLQGP</sequence>
<gene>
    <name evidence="2" type="ORF">VNO77_19994</name>
</gene>
<evidence type="ECO:0000313" key="2">
    <source>
        <dbReference type="EMBL" id="KAK7339333.1"/>
    </source>
</evidence>
<evidence type="ECO:0000313" key="3">
    <source>
        <dbReference type="Proteomes" id="UP001367508"/>
    </source>
</evidence>
<keyword evidence="1" id="KW-1133">Transmembrane helix</keyword>
<protein>
    <submittedName>
        <fullName evidence="2">Uncharacterized protein</fullName>
    </submittedName>
</protein>
<keyword evidence="3" id="KW-1185">Reference proteome</keyword>
<name>A0AAN9QQ43_CANGL</name>
<accession>A0AAN9QQ43</accession>
<proteinExistence type="predicted"/>
<feature type="transmembrane region" description="Helical" evidence="1">
    <location>
        <begin position="81"/>
        <end position="99"/>
    </location>
</feature>
<organism evidence="2 3">
    <name type="scientific">Canavalia gladiata</name>
    <name type="common">Sword bean</name>
    <name type="synonym">Dolichos gladiatus</name>
    <dbReference type="NCBI Taxonomy" id="3824"/>
    <lineage>
        <taxon>Eukaryota</taxon>
        <taxon>Viridiplantae</taxon>
        <taxon>Streptophyta</taxon>
        <taxon>Embryophyta</taxon>
        <taxon>Tracheophyta</taxon>
        <taxon>Spermatophyta</taxon>
        <taxon>Magnoliopsida</taxon>
        <taxon>eudicotyledons</taxon>
        <taxon>Gunneridae</taxon>
        <taxon>Pentapetalae</taxon>
        <taxon>rosids</taxon>
        <taxon>fabids</taxon>
        <taxon>Fabales</taxon>
        <taxon>Fabaceae</taxon>
        <taxon>Papilionoideae</taxon>
        <taxon>50 kb inversion clade</taxon>
        <taxon>NPAAA clade</taxon>
        <taxon>indigoferoid/millettioid clade</taxon>
        <taxon>Phaseoleae</taxon>
        <taxon>Canavalia</taxon>
    </lineage>
</organism>
<dbReference type="Proteomes" id="UP001367508">
    <property type="component" value="Unassembled WGS sequence"/>
</dbReference>
<keyword evidence="1" id="KW-0812">Transmembrane</keyword>
<keyword evidence="1" id="KW-0472">Membrane</keyword>
<evidence type="ECO:0000256" key="1">
    <source>
        <dbReference type="SAM" id="Phobius"/>
    </source>
</evidence>
<reference evidence="2 3" key="1">
    <citation type="submission" date="2024-01" db="EMBL/GenBank/DDBJ databases">
        <title>The genomes of 5 underutilized Papilionoideae crops provide insights into root nodulation and disease resistanc.</title>
        <authorList>
            <person name="Jiang F."/>
        </authorList>
    </citation>
    <scope>NUCLEOTIDE SEQUENCE [LARGE SCALE GENOMIC DNA]</scope>
    <source>
        <strain evidence="2">LVBAO_FW01</strain>
        <tissue evidence="2">Leaves</tissue>
    </source>
</reference>
<dbReference type="EMBL" id="JAYMYQ010000004">
    <property type="protein sequence ID" value="KAK7339333.1"/>
    <property type="molecule type" value="Genomic_DNA"/>
</dbReference>